<sequence length="304" mass="35468">MSTNQFLIKTVAETMVSKIIRDIKTGTNRSLRNSIDLGLYFSKGPIQKEFFGLAKSIAHNSNNMYLPLIKRAFESVDERIIKTVGLNLGISSFTIGAKQIKELYDIGKEPQMWLQILDDDILEDTSVFKDRLQNFKSCGIYTFAIDNIYDDDKIRNVIAIASLSKESTFFLNIKMNYLSDDILTELKTSKNIIIFIAQNKEEINRDIFYSLRKSKLLYGFCKYYNDFKNMESEEVYLKEMISLGCLFGVYIDTPDTFNDYEHIRYEKICNSRITGKLPIILYDFYRDCNFIQEAMLHKKHLIEE</sequence>
<proteinExistence type="predicted"/>
<dbReference type="eggNOG" id="ENOG5033A9N">
    <property type="taxonomic scope" value="Bacteria"/>
</dbReference>
<reference evidence="1 2" key="1">
    <citation type="submission" date="2016-10" db="EMBL/GenBank/DDBJ databases">
        <authorList>
            <person name="de Groot N.N."/>
        </authorList>
    </citation>
    <scope>NUCLEOTIDE SEQUENCE [LARGE SCALE GENOMIC DNA]</scope>
    <source>
        <strain evidence="1 2">NLAE-zl-G419</strain>
    </source>
</reference>
<evidence type="ECO:0000313" key="2">
    <source>
        <dbReference type="Proteomes" id="UP000182135"/>
    </source>
</evidence>
<accession>A0A1I2QBS5</accession>
<keyword evidence="2" id="KW-1185">Reference proteome</keyword>
<gene>
    <name evidence="1" type="ORF">SAMN04487885_1389</name>
</gene>
<organism evidence="1 2">
    <name type="scientific">Clostridium cadaveris</name>
    <dbReference type="NCBI Taxonomy" id="1529"/>
    <lineage>
        <taxon>Bacteria</taxon>
        <taxon>Bacillati</taxon>
        <taxon>Bacillota</taxon>
        <taxon>Clostridia</taxon>
        <taxon>Eubacteriales</taxon>
        <taxon>Clostridiaceae</taxon>
        <taxon>Clostridium</taxon>
    </lineage>
</organism>
<dbReference type="RefSeq" id="WP_027639817.1">
    <property type="nucleotide sequence ID" value="NZ_CABMJC010000021.1"/>
</dbReference>
<name>A0A1I2QBS5_9CLOT</name>
<protein>
    <submittedName>
        <fullName evidence="1">Uncharacterized protein</fullName>
    </submittedName>
</protein>
<dbReference type="EMBL" id="FOOE01000038">
    <property type="protein sequence ID" value="SFG24829.1"/>
    <property type="molecule type" value="Genomic_DNA"/>
</dbReference>
<dbReference type="AlphaFoldDB" id="A0A1I2QBS5"/>
<evidence type="ECO:0000313" key="1">
    <source>
        <dbReference type="EMBL" id="SFG24829.1"/>
    </source>
</evidence>
<dbReference type="OrthoDB" id="9782387at2"/>
<dbReference type="STRING" id="1529.SAMN04487885_1389"/>
<dbReference type="Proteomes" id="UP000182135">
    <property type="component" value="Unassembled WGS sequence"/>
</dbReference>